<gene>
    <name evidence="7" type="ORF">HNR65_001015</name>
</gene>
<sequence>MYIGKYKVTGLLGTGGMGRVYKAQLPEINKTVALKRLCPRPHMIQLLGNKTIEKMFTDEARILGDLRHPHIAAILDFDRDKEGRPFFTMEYHCVNLGDMTGEHYVMEAPVRSLPPERAAGYLHQVLSGLGRLHDAGIIHRDVKPYNMLISESDQVRIIDFGLSLLRGETRGVPEQFKIGTPYYAAPEQEADPDGVDERADIYGAGVLAWRMLTGYLPPDHGEKPVPGEINPLLGRCWDDFLLCATHPKPDRRFPDCQKMTAALDRAFESWQQTLEKACRMQEVTAVSRASDADYSQPVRSIPVKVSLSAAKNRFGLDGRWRPASRRSPEFVVCDDHTVRDKTHGRLWQKAGSPWPVEWSRARQYIDSLNARAFGGVQNWRLPTVDELVLLLFPVSVLGDYCTPPVFSGDIHRLWSADRKSFVAAWFVDTSLGYAGAADFTCQCHVRAVSHCPPYG</sequence>
<dbReference type="SMART" id="SM00220">
    <property type="entry name" value="S_TKc"/>
    <property type="match status" value="1"/>
</dbReference>
<dbReference type="PROSITE" id="PS00108">
    <property type="entry name" value="PROTEIN_KINASE_ST"/>
    <property type="match status" value="1"/>
</dbReference>
<protein>
    <submittedName>
        <fullName evidence="7">Serine/threonine-protein kinase</fullName>
        <ecNumber evidence="7">2.7.11.1</ecNumber>
    </submittedName>
</protein>
<evidence type="ECO:0000313" key="8">
    <source>
        <dbReference type="Proteomes" id="UP000525298"/>
    </source>
</evidence>
<keyword evidence="1 7" id="KW-0808">Transferase</keyword>
<dbReference type="InterPro" id="IPR011009">
    <property type="entry name" value="Kinase-like_dom_sf"/>
</dbReference>
<dbReference type="InterPro" id="IPR011460">
    <property type="entry name" value="Lcl_C"/>
</dbReference>
<accession>A0A7W0HJZ1</accession>
<evidence type="ECO:0000256" key="2">
    <source>
        <dbReference type="ARBA" id="ARBA00022741"/>
    </source>
</evidence>
<keyword evidence="8" id="KW-1185">Reference proteome</keyword>
<dbReference type="GO" id="GO:0005524">
    <property type="term" value="F:ATP binding"/>
    <property type="evidence" value="ECO:0007669"/>
    <property type="project" value="UniProtKB-UniRule"/>
</dbReference>
<dbReference type="Pfam" id="PF00069">
    <property type="entry name" value="Pkinase"/>
    <property type="match status" value="1"/>
</dbReference>
<dbReference type="EMBL" id="JACDUS010000002">
    <property type="protein sequence ID" value="MBA2880697.1"/>
    <property type="molecule type" value="Genomic_DNA"/>
</dbReference>
<evidence type="ECO:0000256" key="1">
    <source>
        <dbReference type="ARBA" id="ARBA00022679"/>
    </source>
</evidence>
<name>A0A7W0HJZ1_9BACT</name>
<evidence type="ECO:0000313" key="7">
    <source>
        <dbReference type="EMBL" id="MBA2880697.1"/>
    </source>
</evidence>
<dbReference type="AlphaFoldDB" id="A0A7W0HJZ1"/>
<evidence type="ECO:0000256" key="3">
    <source>
        <dbReference type="ARBA" id="ARBA00022777"/>
    </source>
</evidence>
<dbReference type="PANTHER" id="PTHR43289:SF6">
    <property type="entry name" value="SERINE_THREONINE-PROTEIN KINASE NEKL-3"/>
    <property type="match status" value="1"/>
</dbReference>
<keyword evidence="2 5" id="KW-0547">Nucleotide-binding</keyword>
<comment type="caution">
    <text evidence="7">The sequence shown here is derived from an EMBL/GenBank/DDBJ whole genome shotgun (WGS) entry which is preliminary data.</text>
</comment>
<reference evidence="7 8" key="1">
    <citation type="submission" date="2020-07" db="EMBL/GenBank/DDBJ databases">
        <title>Genomic Encyclopedia of Type Strains, Phase IV (KMG-IV): sequencing the most valuable type-strain genomes for metagenomic binning, comparative biology and taxonomic classification.</title>
        <authorList>
            <person name="Goeker M."/>
        </authorList>
    </citation>
    <scope>NUCLEOTIDE SEQUENCE [LARGE SCALE GENOMIC DNA]</scope>
    <source>
        <strain evidence="7 8">DSM 17721</strain>
    </source>
</reference>
<dbReference type="CDD" id="cd14014">
    <property type="entry name" value="STKc_PknB_like"/>
    <property type="match status" value="1"/>
</dbReference>
<keyword evidence="4 5" id="KW-0067">ATP-binding</keyword>
<dbReference type="Proteomes" id="UP000525298">
    <property type="component" value="Unassembled WGS sequence"/>
</dbReference>
<dbReference type="GO" id="GO:0004674">
    <property type="term" value="F:protein serine/threonine kinase activity"/>
    <property type="evidence" value="ECO:0007669"/>
    <property type="project" value="UniProtKB-EC"/>
</dbReference>
<dbReference type="Pfam" id="PF07603">
    <property type="entry name" value="Lcl_C"/>
    <property type="match status" value="1"/>
</dbReference>
<feature type="domain" description="Protein kinase" evidence="6">
    <location>
        <begin position="6"/>
        <end position="267"/>
    </location>
</feature>
<dbReference type="InterPro" id="IPR008271">
    <property type="entry name" value="Ser/Thr_kinase_AS"/>
</dbReference>
<dbReference type="RefSeq" id="WP_220128290.1">
    <property type="nucleotide sequence ID" value="NZ_JACDUS010000002.1"/>
</dbReference>
<evidence type="ECO:0000259" key="6">
    <source>
        <dbReference type="PROSITE" id="PS50011"/>
    </source>
</evidence>
<dbReference type="PROSITE" id="PS50011">
    <property type="entry name" value="PROTEIN_KINASE_DOM"/>
    <property type="match status" value="1"/>
</dbReference>
<evidence type="ECO:0000256" key="5">
    <source>
        <dbReference type="PROSITE-ProRule" id="PRU10141"/>
    </source>
</evidence>
<dbReference type="InterPro" id="IPR017441">
    <property type="entry name" value="Protein_kinase_ATP_BS"/>
</dbReference>
<dbReference type="Gene3D" id="1.10.510.10">
    <property type="entry name" value="Transferase(Phosphotransferase) domain 1"/>
    <property type="match status" value="1"/>
</dbReference>
<dbReference type="Gene3D" id="3.30.200.20">
    <property type="entry name" value="Phosphorylase Kinase, domain 1"/>
    <property type="match status" value="1"/>
</dbReference>
<organism evidence="7 8">
    <name type="scientific">Desulfosalsimonas propionicica</name>
    <dbReference type="NCBI Taxonomy" id="332175"/>
    <lineage>
        <taxon>Bacteria</taxon>
        <taxon>Pseudomonadati</taxon>
        <taxon>Thermodesulfobacteriota</taxon>
        <taxon>Desulfobacteria</taxon>
        <taxon>Desulfobacterales</taxon>
        <taxon>Desulfosalsimonadaceae</taxon>
        <taxon>Desulfosalsimonas</taxon>
    </lineage>
</organism>
<evidence type="ECO:0000256" key="4">
    <source>
        <dbReference type="ARBA" id="ARBA00022840"/>
    </source>
</evidence>
<dbReference type="PROSITE" id="PS00107">
    <property type="entry name" value="PROTEIN_KINASE_ATP"/>
    <property type="match status" value="1"/>
</dbReference>
<dbReference type="SUPFAM" id="SSF56112">
    <property type="entry name" value="Protein kinase-like (PK-like)"/>
    <property type="match status" value="1"/>
</dbReference>
<dbReference type="PANTHER" id="PTHR43289">
    <property type="entry name" value="MITOGEN-ACTIVATED PROTEIN KINASE KINASE KINASE 20-RELATED"/>
    <property type="match status" value="1"/>
</dbReference>
<feature type="binding site" evidence="5">
    <location>
        <position position="35"/>
    </location>
    <ligand>
        <name>ATP</name>
        <dbReference type="ChEBI" id="CHEBI:30616"/>
    </ligand>
</feature>
<keyword evidence="3 7" id="KW-0418">Kinase</keyword>
<dbReference type="InterPro" id="IPR000719">
    <property type="entry name" value="Prot_kinase_dom"/>
</dbReference>
<proteinExistence type="predicted"/>
<dbReference type="EC" id="2.7.11.1" evidence="7"/>